<name>A0A7Z3BN44_9PSED</name>
<dbReference type="Pfam" id="PF01381">
    <property type="entry name" value="HTH_3"/>
    <property type="match status" value="1"/>
</dbReference>
<evidence type="ECO:0000259" key="1">
    <source>
        <dbReference type="PROSITE" id="PS50943"/>
    </source>
</evidence>
<dbReference type="InterPro" id="IPR010982">
    <property type="entry name" value="Lambda_DNA-bd_dom_sf"/>
</dbReference>
<evidence type="ECO:0000313" key="3">
    <source>
        <dbReference type="Proteomes" id="UP000502549"/>
    </source>
</evidence>
<evidence type="ECO:0000313" key="2">
    <source>
        <dbReference type="EMBL" id="QJP09972.1"/>
    </source>
</evidence>
<reference evidence="2 3" key="1">
    <citation type="submission" date="2020-02" db="EMBL/GenBank/DDBJ databases">
        <title>Complete genome sequence of Pseudomonas multiresinivorans ORNL1.</title>
        <authorList>
            <person name="Podar M."/>
        </authorList>
    </citation>
    <scope>NUCLEOTIDE SEQUENCE [LARGE SCALE GENOMIC DNA]</scope>
    <source>
        <strain evidence="3">populi</strain>
    </source>
</reference>
<dbReference type="RefSeq" id="WP_169939618.1">
    <property type="nucleotide sequence ID" value="NZ_CP048833.1"/>
</dbReference>
<dbReference type="InterPro" id="IPR001387">
    <property type="entry name" value="Cro/C1-type_HTH"/>
</dbReference>
<gene>
    <name evidence="2" type="ORF">G4G71_19525</name>
</gene>
<feature type="domain" description="HTH cro/C1-type" evidence="1">
    <location>
        <begin position="33"/>
        <end position="88"/>
    </location>
</feature>
<dbReference type="SMART" id="SM00530">
    <property type="entry name" value="HTH_XRE"/>
    <property type="match status" value="1"/>
</dbReference>
<dbReference type="EMBL" id="CP048833">
    <property type="protein sequence ID" value="QJP09972.1"/>
    <property type="molecule type" value="Genomic_DNA"/>
</dbReference>
<proteinExistence type="predicted"/>
<dbReference type="Proteomes" id="UP000502549">
    <property type="component" value="Chromosome"/>
</dbReference>
<sequence>MKKLRTVKDRAAFYDDLISKLSIGAPVDFGATVRLLRKKVTGMNQEEFALACRIDVVTLKRLERNLMSPDLEMLGDILYIFGLQLTIIRQDRNAWRWSAVDQEFIRRHTLKKKAE</sequence>
<accession>A0A7Z3BN44</accession>
<dbReference type="SUPFAM" id="SSF47413">
    <property type="entry name" value="lambda repressor-like DNA-binding domains"/>
    <property type="match status" value="1"/>
</dbReference>
<dbReference type="KEGG" id="pmui:G4G71_19525"/>
<protein>
    <submittedName>
        <fullName evidence="2">Helix-turn-helix transcriptional regulator</fullName>
    </submittedName>
</protein>
<dbReference type="AlphaFoldDB" id="A0A7Z3BN44"/>
<organism evidence="2 3">
    <name type="scientific">Pseudomonas multiresinivorans</name>
    <dbReference type="NCBI Taxonomy" id="95301"/>
    <lineage>
        <taxon>Bacteria</taxon>
        <taxon>Pseudomonadati</taxon>
        <taxon>Pseudomonadota</taxon>
        <taxon>Gammaproteobacteria</taxon>
        <taxon>Pseudomonadales</taxon>
        <taxon>Pseudomonadaceae</taxon>
        <taxon>Pseudomonas</taxon>
    </lineage>
</organism>
<dbReference type="PROSITE" id="PS50943">
    <property type="entry name" value="HTH_CROC1"/>
    <property type="match status" value="1"/>
</dbReference>
<dbReference type="CDD" id="cd00093">
    <property type="entry name" value="HTH_XRE"/>
    <property type="match status" value="1"/>
</dbReference>
<keyword evidence="3" id="KW-1185">Reference proteome</keyword>
<dbReference type="GO" id="GO:0003677">
    <property type="term" value="F:DNA binding"/>
    <property type="evidence" value="ECO:0007669"/>
    <property type="project" value="InterPro"/>
</dbReference>
<dbReference type="Gene3D" id="1.10.260.40">
    <property type="entry name" value="lambda repressor-like DNA-binding domains"/>
    <property type="match status" value="1"/>
</dbReference>